<dbReference type="Pfam" id="PF07804">
    <property type="entry name" value="HipA_C"/>
    <property type="match status" value="1"/>
</dbReference>
<keyword evidence="3" id="KW-0418">Kinase</keyword>
<dbReference type="Proteomes" id="UP000632828">
    <property type="component" value="Unassembled WGS sequence"/>
</dbReference>
<feature type="domain" description="HipA-like C-terminal" evidence="5">
    <location>
        <begin position="208"/>
        <end position="377"/>
    </location>
</feature>
<evidence type="ECO:0000256" key="1">
    <source>
        <dbReference type="ARBA" id="ARBA00010164"/>
    </source>
</evidence>
<organism evidence="6 7">
    <name type="scientific">Pelovirga terrestris</name>
    <dbReference type="NCBI Taxonomy" id="2771352"/>
    <lineage>
        <taxon>Bacteria</taxon>
        <taxon>Pseudomonadati</taxon>
        <taxon>Thermodesulfobacteriota</taxon>
        <taxon>Desulfuromonadia</taxon>
        <taxon>Geobacterales</taxon>
        <taxon>Geobacteraceae</taxon>
        <taxon>Pelovirga</taxon>
    </lineage>
</organism>
<protein>
    <submittedName>
        <fullName evidence="6">HipA domain-containing protein</fullName>
    </submittedName>
</protein>
<dbReference type="PANTHER" id="PTHR37419:SF8">
    <property type="entry name" value="TOXIN YJJJ"/>
    <property type="match status" value="1"/>
</dbReference>
<dbReference type="CDD" id="cd00090">
    <property type="entry name" value="HTH_ARSR"/>
    <property type="match status" value="1"/>
</dbReference>
<dbReference type="EMBL" id="JACWUN010000019">
    <property type="protein sequence ID" value="MBD1401688.1"/>
    <property type="molecule type" value="Genomic_DNA"/>
</dbReference>
<dbReference type="InterPro" id="IPR012893">
    <property type="entry name" value="HipA-like_C"/>
</dbReference>
<dbReference type="PANTHER" id="PTHR37419">
    <property type="entry name" value="SERINE/THREONINE-PROTEIN KINASE TOXIN HIPA"/>
    <property type="match status" value="1"/>
</dbReference>
<comment type="similarity">
    <text evidence="1">Belongs to the HipA Ser/Thr kinase family.</text>
</comment>
<dbReference type="InterPro" id="IPR001845">
    <property type="entry name" value="HTH_ArsR_DNA-bd_dom"/>
</dbReference>
<gene>
    <name evidence="6" type="ORF">ICT70_13560</name>
</gene>
<keyword evidence="2" id="KW-0808">Transferase</keyword>
<reference evidence="6" key="1">
    <citation type="submission" date="2020-09" db="EMBL/GenBank/DDBJ databases">
        <title>Pelobacter alkaliphilus sp. nov., a novel anaerobic arsenate-reducing bacterium from terrestrial mud volcano.</title>
        <authorList>
            <person name="Khomyakova M.A."/>
            <person name="Merkel A.Y."/>
            <person name="Slobodkin A.I."/>
        </authorList>
    </citation>
    <scope>NUCLEOTIDE SEQUENCE</scope>
    <source>
        <strain evidence="6">M08fum</strain>
    </source>
</reference>
<sequence length="447" mass="50304">MKTNRQQLLQLLADRVMTSRELIRELGISQPTLSRLINSIQNDIVVMGKGRATCYGLPKKPGQEVNRLPVYSIDVKGDVHPYGQLTPLQGGQYWWQSITCSGEISHHLPWQIQDLLINGYCARAFALRYGDHLKLSPRLTDWTEEDMLIATSRCGEDRPGNLILGEESLARYFELVRNPPELIELGSQALEYPQLALKTLARETIPLQLSGEQPKFSVCLNERGAPCRMLVKFSPAADSKEARRYADLLVCEHLALEAIRIAGLNAVRSRLVISGNQTFLCIKRFDRRGLFGRLPATSLRALHSRIQEPCDDWVSAATRLQKQGIIYLSEARKLHWLALFSDMIGNANQHFGNISFLPHGKDNYLLAPAYGMRPTIYEPLAGEIPARLFTPPSLRKEAEGELAAARQAAILFWKSAAIDERISEGFRQICFENCELLQLQEQGSKSP</sequence>
<dbReference type="InterPro" id="IPR011991">
    <property type="entry name" value="ArsR-like_HTH"/>
</dbReference>
<dbReference type="Pfam" id="PF01022">
    <property type="entry name" value="HTH_5"/>
    <property type="match status" value="1"/>
</dbReference>
<dbReference type="GO" id="GO:0003700">
    <property type="term" value="F:DNA-binding transcription factor activity"/>
    <property type="evidence" value="ECO:0007669"/>
    <property type="project" value="InterPro"/>
</dbReference>
<feature type="domain" description="HTH arsR-type" evidence="4">
    <location>
        <begin position="4"/>
        <end position="35"/>
    </location>
</feature>
<evidence type="ECO:0000259" key="5">
    <source>
        <dbReference type="Pfam" id="PF07804"/>
    </source>
</evidence>
<accession>A0A8J6QYZ5</accession>
<dbReference type="GO" id="GO:0004674">
    <property type="term" value="F:protein serine/threonine kinase activity"/>
    <property type="evidence" value="ECO:0007669"/>
    <property type="project" value="TreeGrafter"/>
</dbReference>
<dbReference type="RefSeq" id="WP_191157596.1">
    <property type="nucleotide sequence ID" value="NZ_JACWUN010000019.1"/>
</dbReference>
<evidence type="ECO:0000259" key="4">
    <source>
        <dbReference type="Pfam" id="PF01022"/>
    </source>
</evidence>
<evidence type="ECO:0000313" key="6">
    <source>
        <dbReference type="EMBL" id="MBD1401688.1"/>
    </source>
</evidence>
<dbReference type="AlphaFoldDB" id="A0A8J6QYZ5"/>
<evidence type="ECO:0000313" key="7">
    <source>
        <dbReference type="Proteomes" id="UP000632828"/>
    </source>
</evidence>
<evidence type="ECO:0000256" key="3">
    <source>
        <dbReference type="ARBA" id="ARBA00022777"/>
    </source>
</evidence>
<dbReference type="GO" id="GO:0005829">
    <property type="term" value="C:cytosol"/>
    <property type="evidence" value="ECO:0007669"/>
    <property type="project" value="TreeGrafter"/>
</dbReference>
<evidence type="ECO:0000256" key="2">
    <source>
        <dbReference type="ARBA" id="ARBA00022679"/>
    </source>
</evidence>
<name>A0A8J6QYZ5_9BACT</name>
<proteinExistence type="inferred from homology"/>
<dbReference type="InterPro" id="IPR052028">
    <property type="entry name" value="HipA_Ser/Thr_kinase"/>
</dbReference>
<comment type="caution">
    <text evidence="6">The sequence shown here is derived from an EMBL/GenBank/DDBJ whole genome shotgun (WGS) entry which is preliminary data.</text>
</comment>
<keyword evidence="7" id="KW-1185">Reference proteome</keyword>